<organism evidence="2 3">
    <name type="scientific">Bradyrhizobium erythrophlei</name>
    <dbReference type="NCBI Taxonomy" id="1437360"/>
    <lineage>
        <taxon>Bacteria</taxon>
        <taxon>Pseudomonadati</taxon>
        <taxon>Pseudomonadota</taxon>
        <taxon>Alphaproteobacteria</taxon>
        <taxon>Hyphomicrobiales</taxon>
        <taxon>Nitrobacteraceae</taxon>
        <taxon>Bradyrhizobium</taxon>
    </lineage>
</organism>
<sequence length="88" mass="9639">MPVAPKLAFPIMVALLAATASPVRAEGRAEFVSCQAMVERTKQAVEANTGTAGARQDEAALRRCRQIVIDWTLRESRMSVDENGRPLR</sequence>
<evidence type="ECO:0000313" key="3">
    <source>
        <dbReference type="Proteomes" id="UP000190675"/>
    </source>
</evidence>
<keyword evidence="1" id="KW-0732">Signal</keyword>
<evidence type="ECO:0008006" key="4">
    <source>
        <dbReference type="Google" id="ProtNLM"/>
    </source>
</evidence>
<feature type="signal peptide" evidence="1">
    <location>
        <begin position="1"/>
        <end position="25"/>
    </location>
</feature>
<feature type="chain" id="PRO_5012115758" description="UrcA family protein" evidence="1">
    <location>
        <begin position="26"/>
        <end position="88"/>
    </location>
</feature>
<reference evidence="2 3" key="1">
    <citation type="submission" date="2016-11" db="EMBL/GenBank/DDBJ databases">
        <authorList>
            <person name="Jaros S."/>
            <person name="Januszkiewicz K."/>
            <person name="Wedrychowicz H."/>
        </authorList>
    </citation>
    <scope>NUCLEOTIDE SEQUENCE [LARGE SCALE GENOMIC DNA]</scope>
    <source>
        <strain evidence="2 3">GAS242</strain>
    </source>
</reference>
<dbReference type="Proteomes" id="UP000190675">
    <property type="component" value="Chromosome I"/>
</dbReference>
<dbReference type="AlphaFoldDB" id="A0A1M5U0X6"/>
<evidence type="ECO:0000313" key="2">
    <source>
        <dbReference type="EMBL" id="SHH56677.1"/>
    </source>
</evidence>
<dbReference type="RefSeq" id="WP_079571393.1">
    <property type="nucleotide sequence ID" value="NZ_LT670818.1"/>
</dbReference>
<evidence type="ECO:0000256" key="1">
    <source>
        <dbReference type="SAM" id="SignalP"/>
    </source>
</evidence>
<protein>
    <recommendedName>
        <fullName evidence="4">UrcA family protein</fullName>
    </recommendedName>
</protein>
<gene>
    <name evidence="2" type="ORF">SAMN05444169_8111</name>
</gene>
<proteinExistence type="predicted"/>
<name>A0A1M5U0X6_9BRAD</name>
<dbReference type="EMBL" id="LT670818">
    <property type="protein sequence ID" value="SHH56677.1"/>
    <property type="molecule type" value="Genomic_DNA"/>
</dbReference>
<accession>A0A1M5U0X6</accession>